<name>A0ABT1EG82_9FIRM</name>
<evidence type="ECO:0000313" key="1">
    <source>
        <dbReference type="EMBL" id="MCP1109703.1"/>
    </source>
</evidence>
<sequence>MYIKRFSIPGYAHLYRSLLRFCKLSETEAKELCYLWNTANLDSIHYAMPDEFVIESDTHTFFRCMDRMRRRPYRTEVQLYKALAALRHNIAYDALTERQREALARLRCIMRDLDYYFFKAYGVDIDDKRTVYAECRFHLLPFEDEPGVCMWREWRTMPCA</sequence>
<evidence type="ECO:0000313" key="2">
    <source>
        <dbReference type="Proteomes" id="UP001523565"/>
    </source>
</evidence>
<gene>
    <name evidence="1" type="ORF">NK118_05480</name>
</gene>
<organism evidence="1 2">
    <name type="scientific">Ohessyouella blattaphilus</name>
    <dbReference type="NCBI Taxonomy" id="2949333"/>
    <lineage>
        <taxon>Bacteria</taxon>
        <taxon>Bacillati</taxon>
        <taxon>Bacillota</taxon>
        <taxon>Clostridia</taxon>
        <taxon>Lachnospirales</taxon>
        <taxon>Lachnospiraceae</taxon>
        <taxon>Ohessyouella</taxon>
    </lineage>
</organism>
<dbReference type="RefSeq" id="WP_262068579.1">
    <property type="nucleotide sequence ID" value="NZ_JAMXOC010000005.1"/>
</dbReference>
<dbReference type="EMBL" id="JAMZFV010000005">
    <property type="protein sequence ID" value="MCP1109703.1"/>
    <property type="molecule type" value="Genomic_DNA"/>
</dbReference>
<proteinExistence type="predicted"/>
<comment type="caution">
    <text evidence="1">The sequence shown here is derived from an EMBL/GenBank/DDBJ whole genome shotgun (WGS) entry which is preliminary data.</text>
</comment>
<reference evidence="1 2" key="1">
    <citation type="journal article" date="2022" name="Genome Biol. Evol.">
        <title>Host diet, physiology and behaviors set the stage for Lachnospiraceae cladogenesis.</title>
        <authorList>
            <person name="Vera-Ponce De Leon A."/>
            <person name="Schneider M."/>
            <person name="Jahnes B.C."/>
            <person name="Sadowski V."/>
            <person name="Camuy-Velez L.A."/>
            <person name="Duan J."/>
            <person name="Sabree Z.L."/>
        </authorList>
    </citation>
    <scope>NUCLEOTIDE SEQUENCE [LARGE SCALE GENOMIC DNA]</scope>
    <source>
        <strain evidence="1 2">PAL227</strain>
    </source>
</reference>
<accession>A0ABT1EG82</accession>
<protein>
    <submittedName>
        <fullName evidence="1">Uncharacterized protein</fullName>
    </submittedName>
</protein>
<keyword evidence="2" id="KW-1185">Reference proteome</keyword>
<dbReference type="Proteomes" id="UP001523565">
    <property type="component" value="Unassembled WGS sequence"/>
</dbReference>